<evidence type="ECO:0000256" key="2">
    <source>
        <dbReference type="SAM" id="MobiDB-lite"/>
    </source>
</evidence>
<feature type="compositionally biased region" description="Basic and acidic residues" evidence="2">
    <location>
        <begin position="782"/>
        <end position="885"/>
    </location>
</feature>
<feature type="region of interest" description="Disordered" evidence="2">
    <location>
        <begin position="139"/>
        <end position="411"/>
    </location>
</feature>
<feature type="compositionally biased region" description="Acidic residues" evidence="2">
    <location>
        <begin position="709"/>
        <end position="730"/>
    </location>
</feature>
<accession>A0ABR1H117</accession>
<feature type="compositionally biased region" description="Basic and acidic residues" evidence="2">
    <location>
        <begin position="373"/>
        <end position="396"/>
    </location>
</feature>
<feature type="compositionally biased region" description="Acidic residues" evidence="2">
    <location>
        <begin position="1360"/>
        <end position="1391"/>
    </location>
</feature>
<feature type="compositionally biased region" description="Basic and acidic residues" evidence="2">
    <location>
        <begin position="272"/>
        <end position="326"/>
    </location>
</feature>
<feature type="compositionally biased region" description="Polar residues" evidence="2">
    <location>
        <begin position="1132"/>
        <end position="1141"/>
    </location>
</feature>
<feature type="region of interest" description="Disordered" evidence="2">
    <location>
        <begin position="436"/>
        <end position="499"/>
    </location>
</feature>
<evidence type="ECO:0000256" key="1">
    <source>
        <dbReference type="ARBA" id="ARBA00023054"/>
    </source>
</evidence>
<proteinExistence type="predicted"/>
<evidence type="ECO:0000313" key="3">
    <source>
        <dbReference type="EMBL" id="KAK7414667.1"/>
    </source>
</evidence>
<feature type="region of interest" description="Disordered" evidence="2">
    <location>
        <begin position="709"/>
        <end position="741"/>
    </location>
</feature>
<feature type="region of interest" description="Disordered" evidence="2">
    <location>
        <begin position="1110"/>
        <end position="1277"/>
    </location>
</feature>
<dbReference type="PANTHER" id="PTHR15073:SF1">
    <property type="entry name" value="RETICULOCYTE-BINDING PROTEIN HOMOLOG 2A"/>
    <property type="match status" value="1"/>
</dbReference>
<dbReference type="InterPro" id="IPR051483">
    <property type="entry name" value="MAP7_domain-containing"/>
</dbReference>
<evidence type="ECO:0000313" key="4">
    <source>
        <dbReference type="Proteomes" id="UP001498476"/>
    </source>
</evidence>
<feature type="compositionally biased region" description="Basic and acidic residues" evidence="2">
    <location>
        <begin position="93"/>
        <end position="111"/>
    </location>
</feature>
<dbReference type="Proteomes" id="UP001498476">
    <property type="component" value="Unassembled WGS sequence"/>
</dbReference>
<feature type="compositionally biased region" description="Basic and acidic residues" evidence="2">
    <location>
        <begin position="1407"/>
        <end position="1423"/>
    </location>
</feature>
<feature type="compositionally biased region" description="Polar residues" evidence="2">
    <location>
        <begin position="1213"/>
        <end position="1243"/>
    </location>
</feature>
<sequence length="1423" mass="160277">MPRRNKVDDLDFEIHVDRSCISDPMDHDHPADMENEMEPNVEQTQAESKPEPIAEPAAELELDNTKDTDAPDMPESKDDTLHTDDDATPLAEEDAHHSGSESEAEDSRRESMASTSSGSYVSHRRTSRRTEALIHAAARDIVDQIELGRGRESMNSISGTDDSYISHSEGGSGRPSDAHSVAESHGRDSLQSHDEPLDEHVRESLGSQAPESVHSGRESLHSVPGVEENYVSHSRPGSARHSDAHSDAHSEAHSEAHSDAHSDTHSNTQPDAHLDTATGDHLDNAADDHLDPHSDAHSVAESHGRQSIHSGRESVASHRESVRSYRESIYSRAGSTRSHARESTHSAEDGYISRSASARQSDSHRSLAASSHHSVDDDRGSSHHENDDDVFSDHSPRSSMGSLSESEHRKMEKIAQMDGSPRISDISQYEPDQSFVPTFRETPRPAFRSPSSVKAMQMSSPPGSVLGSPRSRRGLPTVSRLGSPSISAQYSPKKTPPRFKRATPPLVLLHVTLLPLRWGWGDVLDRATTDELSQDGKTLRDAWRQLQDRMGDTTVERGILLPHPQNDYEVLEERLLEALELPMRRRARILECGHYLGPSNEMTLIDESDSEDDDYDDDGRISRRALEQQVHWCKTCRTDIRYDSLGPGKIFRVKVYASNGLMKAGAWEACWKEMERVDVEIEPLVNSKAQGELNRLEAEQERQLEMQEEQYQEELDDLHDDDYSDNEDLEREALEREEFEREELEREELERAELERAELERAELEREKLEREKLEREKLEREKLEREELEREEFERAELEREKQERERLEREELEREELERQEFELAELERERQEREKLEREELEREEFERQELEREELERKGSNHEDPLVPEEPEHHDEPLERQQDEEDHTEEHSTLNKELPEDHTSEHPSPDVHEDEVHHKEPSAEPEPAVEATPAPEVRNSTPDLDQNQKPESERLREIYGDAPTQDEAQHQTHQQYEDRPQPSTEHSPNYNSREPPPSAEAFAQHTQPPKDASLQELLAESVRVLMQDKKNVLIGLLSILILMLALRGGQPQVDPRTFQTLVVSQGVPTVTVTQVPVATADRQIGGQMEEVVVQQSLVQEIAASESQVESQFEEVTTETQREETATESQVVESQAAESQVDPVQENQEEKIPAEESQVEENPAEESQVEDISAEESQVQESQAKESQAEESNIVEREAIPNNHVEESPENTPTESLAVAESSSAPQGCQTTASASSSNGLDPCASCTVSRDDQASTSQAPEDTPAPEPLRERETIISERIVRIVETVTEVETATIRITETESISVTVQPVSHATQPSELFDAAPSSELEQAEESVSFESAPQESLAPIDILVEESVTLEETDVAEDVEPADEAIAEPSVEVEVEEPAAEERLHIEDNDSLDEPEAKSESESESEPEREL</sequence>
<feature type="compositionally biased region" description="Basic and acidic residues" evidence="2">
    <location>
        <begin position="892"/>
        <end position="926"/>
    </location>
</feature>
<feature type="compositionally biased region" description="Low complexity" evidence="2">
    <location>
        <begin position="929"/>
        <end position="940"/>
    </location>
</feature>
<keyword evidence="4" id="KW-1185">Reference proteome</keyword>
<comment type="caution">
    <text evidence="3">The sequence shown here is derived from an EMBL/GenBank/DDBJ whole genome shotgun (WGS) entry which is preliminary data.</text>
</comment>
<feature type="region of interest" description="Disordered" evidence="2">
    <location>
        <begin position="18"/>
        <end position="127"/>
    </location>
</feature>
<feature type="compositionally biased region" description="Basic and acidic residues" evidence="2">
    <location>
        <begin position="139"/>
        <end position="152"/>
    </location>
</feature>
<feature type="compositionally biased region" description="Basic and acidic residues" evidence="2">
    <location>
        <begin position="1186"/>
        <end position="1210"/>
    </location>
</feature>
<evidence type="ECO:0008006" key="5">
    <source>
        <dbReference type="Google" id="ProtNLM"/>
    </source>
</evidence>
<gene>
    <name evidence="3" type="ORF">QQX98_006524</name>
</gene>
<feature type="compositionally biased region" description="Basic and acidic residues" evidence="2">
    <location>
        <begin position="950"/>
        <end position="963"/>
    </location>
</feature>
<feature type="region of interest" description="Disordered" evidence="2">
    <location>
        <begin position="782"/>
        <end position="1014"/>
    </location>
</feature>
<feature type="compositionally biased region" description="Polar residues" evidence="2">
    <location>
        <begin position="480"/>
        <end position="492"/>
    </location>
</feature>
<dbReference type="EMBL" id="JAZAVJ010000098">
    <property type="protein sequence ID" value="KAK7414667.1"/>
    <property type="molecule type" value="Genomic_DNA"/>
</dbReference>
<feature type="compositionally biased region" description="Polar residues" evidence="2">
    <location>
        <begin position="153"/>
        <end position="166"/>
    </location>
</feature>
<name>A0ABR1H117_9HYPO</name>
<feature type="region of interest" description="Disordered" evidence="2">
    <location>
        <begin position="1314"/>
        <end position="1423"/>
    </location>
</feature>
<feature type="compositionally biased region" description="Basic and acidic residues" evidence="2">
    <location>
        <begin position="18"/>
        <end position="32"/>
    </location>
</feature>
<feature type="compositionally biased region" description="Polar residues" evidence="2">
    <location>
        <begin position="985"/>
        <end position="996"/>
    </location>
</feature>
<feature type="compositionally biased region" description="Basic and acidic residues" evidence="2">
    <location>
        <begin position="240"/>
        <end position="264"/>
    </location>
</feature>
<feature type="compositionally biased region" description="Basic and acidic residues" evidence="2">
    <location>
        <begin position="176"/>
        <end position="203"/>
    </location>
</feature>
<feature type="compositionally biased region" description="Acidic residues" evidence="2">
    <location>
        <begin position="1160"/>
        <end position="1177"/>
    </location>
</feature>
<organism evidence="3 4">
    <name type="scientific">Neonectria punicea</name>
    <dbReference type="NCBI Taxonomy" id="979145"/>
    <lineage>
        <taxon>Eukaryota</taxon>
        <taxon>Fungi</taxon>
        <taxon>Dikarya</taxon>
        <taxon>Ascomycota</taxon>
        <taxon>Pezizomycotina</taxon>
        <taxon>Sordariomycetes</taxon>
        <taxon>Hypocreomycetidae</taxon>
        <taxon>Hypocreales</taxon>
        <taxon>Nectriaceae</taxon>
        <taxon>Neonectria</taxon>
    </lineage>
</organism>
<dbReference type="PANTHER" id="PTHR15073">
    <property type="entry name" value="MICROTUBULE-ASSOCIATED PROTEIN"/>
    <property type="match status" value="1"/>
</dbReference>
<protein>
    <recommendedName>
        <fullName evidence="5">Pathway-specific nitrogen regulator</fullName>
    </recommendedName>
</protein>
<feature type="compositionally biased region" description="Basic and acidic residues" evidence="2">
    <location>
        <begin position="339"/>
        <end position="348"/>
    </location>
</feature>
<keyword evidence="1" id="KW-0175">Coiled coil</keyword>
<feature type="compositionally biased region" description="Basic and acidic residues" evidence="2">
    <location>
        <begin position="971"/>
        <end position="984"/>
    </location>
</feature>
<reference evidence="3 4" key="1">
    <citation type="journal article" date="2025" name="Microbiol. Resour. Announc.">
        <title>Draft genome sequences for Neonectria magnoliae and Neonectria punicea, canker pathogens of Liriodendron tulipifera and Acer saccharum in West Virginia.</title>
        <authorList>
            <person name="Petronek H.M."/>
            <person name="Kasson M.T."/>
            <person name="Metheny A.M."/>
            <person name="Stauder C.M."/>
            <person name="Lovett B."/>
            <person name="Lynch S.C."/>
            <person name="Garnas J.R."/>
            <person name="Kasson L.R."/>
            <person name="Stajich J.E."/>
        </authorList>
    </citation>
    <scope>NUCLEOTIDE SEQUENCE [LARGE SCALE GENOMIC DNA]</scope>
    <source>
        <strain evidence="3 4">NRRL 64653</strain>
    </source>
</reference>
<feature type="compositionally biased region" description="Polar residues" evidence="2">
    <location>
        <begin position="449"/>
        <end position="462"/>
    </location>
</feature>
<feature type="compositionally biased region" description="Basic and acidic residues" evidence="2">
    <location>
        <begin position="63"/>
        <end position="85"/>
    </location>
</feature>